<dbReference type="Proteomes" id="UP000280008">
    <property type="component" value="Unassembled WGS sequence"/>
</dbReference>
<dbReference type="EMBL" id="RBKS01000001">
    <property type="protein sequence ID" value="RKR72920.1"/>
    <property type="molecule type" value="Genomic_DNA"/>
</dbReference>
<evidence type="ECO:0008006" key="3">
    <source>
        <dbReference type="Google" id="ProtNLM"/>
    </source>
</evidence>
<evidence type="ECO:0000313" key="1">
    <source>
        <dbReference type="EMBL" id="RKR72920.1"/>
    </source>
</evidence>
<keyword evidence="2" id="KW-1185">Reference proteome</keyword>
<dbReference type="AlphaFoldDB" id="A0A495IB66"/>
<accession>A0A495IB66</accession>
<protein>
    <recommendedName>
        <fullName evidence="3">MarR family transcriptional regulator</fullName>
    </recommendedName>
</protein>
<comment type="caution">
    <text evidence="1">The sequence shown here is derived from an EMBL/GenBank/DDBJ whole genome shotgun (WGS) entry which is preliminary data.</text>
</comment>
<organism evidence="1 2">
    <name type="scientific">Frondihabitans australicus</name>
    <dbReference type="NCBI Taxonomy" id="386892"/>
    <lineage>
        <taxon>Bacteria</taxon>
        <taxon>Bacillati</taxon>
        <taxon>Actinomycetota</taxon>
        <taxon>Actinomycetes</taxon>
        <taxon>Micrococcales</taxon>
        <taxon>Microbacteriaceae</taxon>
        <taxon>Frondihabitans</taxon>
    </lineage>
</organism>
<sequence length="53" mass="5987">GQILTLSARGSDLLAKSLEANHRELRRRFESWTDEEIDALATGLERFNEVGDV</sequence>
<dbReference type="InterPro" id="IPR036388">
    <property type="entry name" value="WH-like_DNA-bd_sf"/>
</dbReference>
<name>A0A495IB66_9MICO</name>
<feature type="non-terminal residue" evidence="1">
    <location>
        <position position="1"/>
    </location>
</feature>
<dbReference type="Gene3D" id="1.10.10.10">
    <property type="entry name" value="Winged helix-like DNA-binding domain superfamily/Winged helix DNA-binding domain"/>
    <property type="match status" value="1"/>
</dbReference>
<proteinExistence type="predicted"/>
<gene>
    <name evidence="1" type="ORF">C8E83_0001</name>
</gene>
<reference evidence="1 2" key="1">
    <citation type="submission" date="2018-10" db="EMBL/GenBank/DDBJ databases">
        <title>Sequencing the genomes of 1000 actinobacteria strains.</title>
        <authorList>
            <person name="Klenk H.-P."/>
        </authorList>
    </citation>
    <scope>NUCLEOTIDE SEQUENCE [LARGE SCALE GENOMIC DNA]</scope>
    <source>
        <strain evidence="1 2">DSM 17894</strain>
    </source>
</reference>
<evidence type="ECO:0000313" key="2">
    <source>
        <dbReference type="Proteomes" id="UP000280008"/>
    </source>
</evidence>